<dbReference type="SUPFAM" id="SSF75304">
    <property type="entry name" value="Amidase signature (AS) enzymes"/>
    <property type="match status" value="1"/>
</dbReference>
<dbReference type="EMBL" id="JARJLM010000303">
    <property type="protein sequence ID" value="MDF3834782.1"/>
    <property type="molecule type" value="Genomic_DNA"/>
</dbReference>
<dbReference type="Proteomes" id="UP001216674">
    <property type="component" value="Unassembled WGS sequence"/>
</dbReference>
<organism evidence="2 3">
    <name type="scientific">Cupriavidus basilensis</name>
    <dbReference type="NCBI Taxonomy" id="68895"/>
    <lineage>
        <taxon>Bacteria</taxon>
        <taxon>Pseudomonadati</taxon>
        <taxon>Pseudomonadota</taxon>
        <taxon>Betaproteobacteria</taxon>
        <taxon>Burkholderiales</taxon>
        <taxon>Burkholderiaceae</taxon>
        <taxon>Cupriavidus</taxon>
    </lineage>
</organism>
<dbReference type="InterPro" id="IPR023631">
    <property type="entry name" value="Amidase_dom"/>
</dbReference>
<evidence type="ECO:0000313" key="2">
    <source>
        <dbReference type="EMBL" id="MDF3834782.1"/>
    </source>
</evidence>
<dbReference type="RefSeq" id="WP_276265753.1">
    <property type="nucleotide sequence ID" value="NZ_JARJLM010000303.1"/>
</dbReference>
<dbReference type="InterPro" id="IPR020556">
    <property type="entry name" value="Amidase_CS"/>
</dbReference>
<name>A0ABT6AQB6_9BURK</name>
<dbReference type="PROSITE" id="PS00571">
    <property type="entry name" value="AMIDASES"/>
    <property type="match status" value="1"/>
</dbReference>
<proteinExistence type="predicted"/>
<dbReference type="InterPro" id="IPR036928">
    <property type="entry name" value="AS_sf"/>
</dbReference>
<evidence type="ECO:0000313" key="3">
    <source>
        <dbReference type="Proteomes" id="UP001216674"/>
    </source>
</evidence>
<sequence>MITAPTRSDIPLDNVVVLSAGLRRGELTSVEIVSTSLARIRAHDEWLHAFAAIYEEEALAAAEAADRMMRAGCWLGPLHGIPVALKDLIDIAGKVTTGGSPLFANRQAQRSARIVERLHAAGAIIVGKTHMVQFALGAWGTNEHMGTPRNPWDHKTHRTPGGSSSGSAVAVAAGLVPLSIGTDTGGSVRVPASFCGITGLKATAGCIDTTGVLPLSTTLDSIGVFARSAADAALLYAVLADDASVAVEEPKRDEGRAFAGLRVGRLAETDLDGVAPDIRAAYEAALEVFHRGGAQITVVEMPRSLDAFARTASAIMLSEGAVDYGELTADPAAPVDSSVRPRLAAGTRVTAMQYVRALRQRVAWKQEFATLLSRIEALVTPTTPSTAIPVDEVDHDQAPVRYTRLLNLLDMCGVSLPAGFDHQGLPIGIQIGALEGRDAQLIAIATRFQESTVFHLRAPTMRDATQD</sequence>
<evidence type="ECO:0000259" key="1">
    <source>
        <dbReference type="Pfam" id="PF01425"/>
    </source>
</evidence>
<gene>
    <name evidence="2" type="ORF">P3W85_17725</name>
</gene>
<comment type="caution">
    <text evidence="2">The sequence shown here is derived from an EMBL/GenBank/DDBJ whole genome shotgun (WGS) entry which is preliminary data.</text>
</comment>
<accession>A0ABT6AQB6</accession>
<feature type="domain" description="Amidase" evidence="1">
    <location>
        <begin position="31"/>
        <end position="441"/>
    </location>
</feature>
<reference evidence="2 3" key="1">
    <citation type="submission" date="2023-03" db="EMBL/GenBank/DDBJ databases">
        <title>Draft assemblies of triclosan tolerant bacteria isolated from returned activated sludge.</title>
        <authorList>
            <person name="Van Hamelsveld S."/>
        </authorList>
    </citation>
    <scope>NUCLEOTIDE SEQUENCE [LARGE SCALE GENOMIC DNA]</scope>
    <source>
        <strain evidence="2 3">GW210010_S58</strain>
    </source>
</reference>
<dbReference type="Pfam" id="PF01425">
    <property type="entry name" value="Amidase"/>
    <property type="match status" value="1"/>
</dbReference>
<dbReference type="InterPro" id="IPR000120">
    <property type="entry name" value="Amidase"/>
</dbReference>
<dbReference type="PANTHER" id="PTHR11895:SF176">
    <property type="entry name" value="AMIDASE AMID-RELATED"/>
    <property type="match status" value="1"/>
</dbReference>
<dbReference type="Gene3D" id="3.90.1300.10">
    <property type="entry name" value="Amidase signature (AS) domain"/>
    <property type="match status" value="1"/>
</dbReference>
<protein>
    <submittedName>
        <fullName evidence="2">Amidase</fullName>
    </submittedName>
</protein>
<keyword evidence="3" id="KW-1185">Reference proteome</keyword>
<dbReference type="PANTHER" id="PTHR11895">
    <property type="entry name" value="TRANSAMIDASE"/>
    <property type="match status" value="1"/>
</dbReference>